<gene>
    <name evidence="4" type="ORF">QBZ16_001449</name>
</gene>
<accession>A0AAD9MKC5</accession>
<evidence type="ECO:0000256" key="1">
    <source>
        <dbReference type="ARBA" id="ARBA00007039"/>
    </source>
</evidence>
<dbReference type="GO" id="GO:0009368">
    <property type="term" value="C:endopeptidase Clp complex"/>
    <property type="evidence" value="ECO:0007669"/>
    <property type="project" value="TreeGrafter"/>
</dbReference>
<dbReference type="PANTHER" id="PTHR10381">
    <property type="entry name" value="ATP-DEPENDENT CLP PROTEASE PROTEOLYTIC SUBUNIT"/>
    <property type="match status" value="1"/>
</dbReference>
<dbReference type="Gene3D" id="3.90.226.10">
    <property type="entry name" value="2-enoyl-CoA Hydratase, Chain A, domain 1"/>
    <property type="match status" value="1"/>
</dbReference>
<dbReference type="GO" id="GO:0004176">
    <property type="term" value="F:ATP-dependent peptidase activity"/>
    <property type="evidence" value="ECO:0007669"/>
    <property type="project" value="InterPro"/>
</dbReference>
<evidence type="ECO:0000256" key="3">
    <source>
        <dbReference type="SAM" id="MobiDB-lite"/>
    </source>
</evidence>
<dbReference type="EMBL" id="JASFZW010000012">
    <property type="protein sequence ID" value="KAK2076113.1"/>
    <property type="molecule type" value="Genomic_DNA"/>
</dbReference>
<proteinExistence type="inferred from homology"/>
<dbReference type="SUPFAM" id="SSF52096">
    <property type="entry name" value="ClpP/crotonase"/>
    <property type="match status" value="1"/>
</dbReference>
<dbReference type="InterPro" id="IPR001907">
    <property type="entry name" value="ClpP"/>
</dbReference>
<dbReference type="AlphaFoldDB" id="A0AAD9MKC5"/>
<dbReference type="InterPro" id="IPR023562">
    <property type="entry name" value="ClpP/TepA"/>
</dbReference>
<dbReference type="InterPro" id="IPR029045">
    <property type="entry name" value="ClpP/crotonase-like_dom_sf"/>
</dbReference>
<dbReference type="PRINTS" id="PR00127">
    <property type="entry name" value="CLPPROTEASEP"/>
</dbReference>
<dbReference type="GO" id="GO:0009536">
    <property type="term" value="C:plastid"/>
    <property type="evidence" value="ECO:0007669"/>
    <property type="project" value="UniProtKB-ARBA"/>
</dbReference>
<evidence type="ECO:0000256" key="2">
    <source>
        <dbReference type="RuleBase" id="RU003567"/>
    </source>
</evidence>
<comment type="caution">
    <text evidence="4">The sequence shown here is derived from an EMBL/GenBank/DDBJ whole genome shotgun (WGS) entry which is preliminary data.</text>
</comment>
<dbReference type="PANTHER" id="PTHR10381:SF6">
    <property type="entry name" value="ATP-DEPENDENT CLP PROTEASE PROTEOLYTIC SUBUNIT-RELATED PROTEIN 3, CHLOROPLASTIC"/>
    <property type="match status" value="1"/>
</dbReference>
<sequence length="213" mass="23647">MLDARIVYLGMPLVPAVTELVLAELMYLQYQDPNKPIYLYINSSGTNKTDGQIVGLETEGTAIYDAMCFVRNEVSDVYTVCVGMALGQACMLLAAGTRGKRYMLEHATAMLHQPRVPPTGPRQAIDISLKWREVLAQKNNMLRILSLHTGHSVSKLDKDLRVPLYMQPKDAIAYAIADGIIPSRGKEARARRAAQRGDRRRKREGLGPPPEAL</sequence>
<dbReference type="Pfam" id="PF00574">
    <property type="entry name" value="CLP_protease"/>
    <property type="match status" value="1"/>
</dbReference>
<dbReference type="Proteomes" id="UP001255856">
    <property type="component" value="Unassembled WGS sequence"/>
</dbReference>
<reference evidence="4" key="1">
    <citation type="submission" date="2021-01" db="EMBL/GenBank/DDBJ databases">
        <authorList>
            <person name="Eckstrom K.M.E."/>
        </authorList>
    </citation>
    <scope>NUCLEOTIDE SEQUENCE</scope>
    <source>
        <strain evidence="4">UVCC 0001</strain>
    </source>
</reference>
<dbReference type="GO" id="GO:0006515">
    <property type="term" value="P:protein quality control for misfolded or incompletely synthesized proteins"/>
    <property type="evidence" value="ECO:0007669"/>
    <property type="project" value="TreeGrafter"/>
</dbReference>
<feature type="region of interest" description="Disordered" evidence="3">
    <location>
        <begin position="185"/>
        <end position="213"/>
    </location>
</feature>
<evidence type="ECO:0000313" key="4">
    <source>
        <dbReference type="EMBL" id="KAK2076113.1"/>
    </source>
</evidence>
<keyword evidence="5" id="KW-1185">Reference proteome</keyword>
<comment type="similarity">
    <text evidence="1 2">Belongs to the peptidase S14 family.</text>
</comment>
<dbReference type="GO" id="GO:0051117">
    <property type="term" value="F:ATPase binding"/>
    <property type="evidence" value="ECO:0007669"/>
    <property type="project" value="TreeGrafter"/>
</dbReference>
<evidence type="ECO:0000313" key="5">
    <source>
        <dbReference type="Proteomes" id="UP001255856"/>
    </source>
</evidence>
<feature type="compositionally biased region" description="Basic residues" evidence="3">
    <location>
        <begin position="191"/>
        <end position="203"/>
    </location>
</feature>
<dbReference type="CDD" id="cd07017">
    <property type="entry name" value="S14_ClpP_2"/>
    <property type="match status" value="1"/>
</dbReference>
<name>A0AAD9MKC5_PROWI</name>
<organism evidence="4 5">
    <name type="scientific">Prototheca wickerhamii</name>
    <dbReference type="NCBI Taxonomy" id="3111"/>
    <lineage>
        <taxon>Eukaryota</taxon>
        <taxon>Viridiplantae</taxon>
        <taxon>Chlorophyta</taxon>
        <taxon>core chlorophytes</taxon>
        <taxon>Trebouxiophyceae</taxon>
        <taxon>Chlorellales</taxon>
        <taxon>Chlorellaceae</taxon>
        <taxon>Prototheca</taxon>
    </lineage>
</organism>
<dbReference type="GO" id="GO:0004252">
    <property type="term" value="F:serine-type endopeptidase activity"/>
    <property type="evidence" value="ECO:0007669"/>
    <property type="project" value="InterPro"/>
</dbReference>
<protein>
    <recommendedName>
        <fullName evidence="2">ATP-dependent Clp protease proteolytic subunit</fullName>
    </recommendedName>
</protein>